<gene>
    <name evidence="6" type="ORF">IC229_07670</name>
</gene>
<dbReference type="GO" id="GO:0006352">
    <property type="term" value="P:DNA-templated transcription initiation"/>
    <property type="evidence" value="ECO:0007669"/>
    <property type="project" value="InterPro"/>
</dbReference>
<dbReference type="Pfam" id="PF08281">
    <property type="entry name" value="Sigma70_r4_2"/>
    <property type="match status" value="1"/>
</dbReference>
<evidence type="ECO:0000256" key="1">
    <source>
        <dbReference type="ARBA" id="ARBA00010641"/>
    </source>
</evidence>
<dbReference type="InterPro" id="IPR013324">
    <property type="entry name" value="RNA_pol_sigma_r3/r4-like"/>
</dbReference>
<evidence type="ECO:0000256" key="4">
    <source>
        <dbReference type="ARBA" id="ARBA00023163"/>
    </source>
</evidence>
<dbReference type="GO" id="GO:0016987">
    <property type="term" value="F:sigma factor activity"/>
    <property type="evidence" value="ECO:0007669"/>
    <property type="project" value="UniProtKB-KW"/>
</dbReference>
<name>A0A926XUA0_9BACT</name>
<sequence>MVVEQDTGLWQSFREGDRKAFEELLRIYYRPLFEYGTKFLKDRDQLKDHVHDLFVNLWERRMFLGPVTNLKIYLFIALRNLIFQKHQKDALWGELPDDFGENQLEDNHHAENRIIAEEMDVHKRAQLQKSISQLSKRQQEVIHLKFYENLTNDQIAQVLDISKPAATNLLSQALKSFREQWGLLFVAFYILL</sequence>
<accession>A0A926XUA0</accession>
<keyword evidence="7" id="KW-1185">Reference proteome</keyword>
<evidence type="ECO:0000259" key="5">
    <source>
        <dbReference type="Pfam" id="PF08281"/>
    </source>
</evidence>
<dbReference type="Proteomes" id="UP000598820">
    <property type="component" value="Unassembled WGS sequence"/>
</dbReference>
<dbReference type="PANTHER" id="PTHR43133">
    <property type="entry name" value="RNA POLYMERASE ECF-TYPE SIGMA FACTO"/>
    <property type="match status" value="1"/>
</dbReference>
<protein>
    <submittedName>
        <fullName evidence="6">Sigma-70 family RNA polymerase sigma factor</fullName>
    </submittedName>
</protein>
<keyword evidence="4" id="KW-0804">Transcription</keyword>
<dbReference type="GO" id="GO:0003677">
    <property type="term" value="F:DNA binding"/>
    <property type="evidence" value="ECO:0007669"/>
    <property type="project" value="InterPro"/>
</dbReference>
<comment type="similarity">
    <text evidence="1">Belongs to the sigma-70 factor family. ECF subfamily.</text>
</comment>
<evidence type="ECO:0000313" key="7">
    <source>
        <dbReference type="Proteomes" id="UP000598820"/>
    </source>
</evidence>
<evidence type="ECO:0000256" key="3">
    <source>
        <dbReference type="ARBA" id="ARBA00023082"/>
    </source>
</evidence>
<dbReference type="InterPro" id="IPR039425">
    <property type="entry name" value="RNA_pol_sigma-70-like"/>
</dbReference>
<dbReference type="NCBIfam" id="TIGR02937">
    <property type="entry name" value="sigma70-ECF"/>
    <property type="match status" value="1"/>
</dbReference>
<comment type="caution">
    <text evidence="6">The sequence shown here is derived from an EMBL/GenBank/DDBJ whole genome shotgun (WGS) entry which is preliminary data.</text>
</comment>
<dbReference type="Gene3D" id="1.10.10.10">
    <property type="entry name" value="Winged helix-like DNA-binding domain superfamily/Winged helix DNA-binding domain"/>
    <property type="match status" value="1"/>
</dbReference>
<dbReference type="RefSeq" id="WP_190886359.1">
    <property type="nucleotide sequence ID" value="NZ_JACWZY010000004.1"/>
</dbReference>
<dbReference type="InterPro" id="IPR036388">
    <property type="entry name" value="WH-like_DNA-bd_sf"/>
</dbReference>
<evidence type="ECO:0000256" key="2">
    <source>
        <dbReference type="ARBA" id="ARBA00023015"/>
    </source>
</evidence>
<dbReference type="Gene3D" id="1.10.1740.10">
    <property type="match status" value="1"/>
</dbReference>
<reference evidence="6" key="1">
    <citation type="submission" date="2020-09" db="EMBL/GenBank/DDBJ databases">
        <authorList>
            <person name="Kim M.K."/>
        </authorList>
    </citation>
    <scope>NUCLEOTIDE SEQUENCE</scope>
    <source>
        <strain evidence="6">BT702</strain>
    </source>
</reference>
<dbReference type="InterPro" id="IPR013249">
    <property type="entry name" value="RNA_pol_sigma70_r4_t2"/>
</dbReference>
<dbReference type="AlphaFoldDB" id="A0A926XUA0"/>
<dbReference type="CDD" id="cd06171">
    <property type="entry name" value="Sigma70_r4"/>
    <property type="match status" value="1"/>
</dbReference>
<evidence type="ECO:0000313" key="6">
    <source>
        <dbReference type="EMBL" id="MBD2700508.1"/>
    </source>
</evidence>
<dbReference type="SUPFAM" id="SSF88946">
    <property type="entry name" value="Sigma2 domain of RNA polymerase sigma factors"/>
    <property type="match status" value="1"/>
</dbReference>
<keyword evidence="3" id="KW-0731">Sigma factor</keyword>
<dbReference type="PANTHER" id="PTHR43133:SF46">
    <property type="entry name" value="RNA POLYMERASE SIGMA-70 FACTOR ECF SUBFAMILY"/>
    <property type="match status" value="1"/>
</dbReference>
<dbReference type="EMBL" id="JACWZY010000004">
    <property type="protein sequence ID" value="MBD2700508.1"/>
    <property type="molecule type" value="Genomic_DNA"/>
</dbReference>
<dbReference type="InterPro" id="IPR013325">
    <property type="entry name" value="RNA_pol_sigma_r2"/>
</dbReference>
<keyword evidence="2" id="KW-0805">Transcription regulation</keyword>
<feature type="domain" description="RNA polymerase sigma factor 70 region 4 type 2" evidence="5">
    <location>
        <begin position="125"/>
        <end position="175"/>
    </location>
</feature>
<dbReference type="SUPFAM" id="SSF88659">
    <property type="entry name" value="Sigma3 and sigma4 domains of RNA polymerase sigma factors"/>
    <property type="match status" value="1"/>
</dbReference>
<organism evidence="6 7">
    <name type="scientific">Spirosoma profusum</name>
    <dbReference type="NCBI Taxonomy" id="2771354"/>
    <lineage>
        <taxon>Bacteria</taxon>
        <taxon>Pseudomonadati</taxon>
        <taxon>Bacteroidota</taxon>
        <taxon>Cytophagia</taxon>
        <taxon>Cytophagales</taxon>
        <taxon>Cytophagaceae</taxon>
        <taxon>Spirosoma</taxon>
    </lineage>
</organism>
<dbReference type="InterPro" id="IPR014284">
    <property type="entry name" value="RNA_pol_sigma-70_dom"/>
</dbReference>
<proteinExistence type="inferred from homology"/>